<dbReference type="eggNOG" id="KOG4718">
    <property type="taxonomic scope" value="Eukaryota"/>
</dbReference>
<dbReference type="SUPFAM" id="SSF57850">
    <property type="entry name" value="RING/U-box"/>
    <property type="match status" value="1"/>
</dbReference>
<dbReference type="PANTHER" id="PTHR20973">
    <property type="entry name" value="NON-SMC ELEMENT 1-RELATED"/>
    <property type="match status" value="1"/>
</dbReference>
<protein>
    <recommendedName>
        <fullName evidence="5 15">Non-structural maintenance of chromosomes element 1 homolog</fullName>
        <ecNumber evidence="4 15">2.3.2.27</ecNumber>
    </recommendedName>
</protein>
<evidence type="ECO:0000256" key="6">
    <source>
        <dbReference type="ARBA" id="ARBA00022679"/>
    </source>
</evidence>
<dbReference type="Gene3D" id="3.30.40.10">
    <property type="entry name" value="Zinc/RING finger domain, C3HC4 (zinc finger)"/>
    <property type="match status" value="1"/>
</dbReference>
<keyword evidence="11 15" id="KW-0862">Zinc</keyword>
<dbReference type="InterPro" id="IPR013083">
    <property type="entry name" value="Znf_RING/FYVE/PHD"/>
</dbReference>
<feature type="region of interest" description="Disordered" evidence="16">
    <location>
        <begin position="1"/>
        <end position="33"/>
    </location>
</feature>
<evidence type="ECO:0000256" key="11">
    <source>
        <dbReference type="ARBA" id="ARBA00022833"/>
    </source>
</evidence>
<dbReference type="GO" id="GO:0061630">
    <property type="term" value="F:ubiquitin protein ligase activity"/>
    <property type="evidence" value="ECO:0007669"/>
    <property type="project" value="UniProtKB-EC"/>
</dbReference>
<dbReference type="GO" id="GO:0008270">
    <property type="term" value="F:zinc ion binding"/>
    <property type="evidence" value="ECO:0007669"/>
    <property type="project" value="UniProtKB-KW"/>
</dbReference>
<keyword evidence="8 15" id="KW-0227">DNA damage</keyword>
<feature type="compositionally biased region" description="Low complexity" evidence="16">
    <location>
        <begin position="12"/>
        <end position="27"/>
    </location>
</feature>
<dbReference type="GO" id="GO:0005634">
    <property type="term" value="C:nucleus"/>
    <property type="evidence" value="ECO:0007669"/>
    <property type="project" value="UniProtKB-SubCell"/>
</dbReference>
<evidence type="ECO:0000256" key="12">
    <source>
        <dbReference type="ARBA" id="ARBA00023172"/>
    </source>
</evidence>
<proteinExistence type="inferred from homology"/>
<keyword evidence="10 15" id="KW-0833">Ubl conjugation pathway</keyword>
<dbReference type="Gene3D" id="3.90.1150.220">
    <property type="match status" value="1"/>
</dbReference>
<keyword evidence="19" id="KW-1185">Reference proteome</keyword>
<evidence type="ECO:0000256" key="7">
    <source>
        <dbReference type="ARBA" id="ARBA00022723"/>
    </source>
</evidence>
<dbReference type="Proteomes" id="UP000007879">
    <property type="component" value="Unassembled WGS sequence"/>
</dbReference>
<organism evidence="18">
    <name type="scientific">Amphimedon queenslandica</name>
    <name type="common">Sponge</name>
    <dbReference type="NCBI Taxonomy" id="400682"/>
    <lineage>
        <taxon>Eukaryota</taxon>
        <taxon>Metazoa</taxon>
        <taxon>Porifera</taxon>
        <taxon>Demospongiae</taxon>
        <taxon>Heteroscleromorpha</taxon>
        <taxon>Haplosclerida</taxon>
        <taxon>Niphatidae</taxon>
        <taxon>Amphimedon</taxon>
    </lineage>
</organism>
<keyword evidence="9 15" id="KW-0863">Zinc-finger</keyword>
<evidence type="ECO:0000256" key="16">
    <source>
        <dbReference type="SAM" id="MobiDB-lite"/>
    </source>
</evidence>
<dbReference type="Pfam" id="PF08746">
    <property type="entry name" value="zf-RING-like"/>
    <property type="match status" value="1"/>
</dbReference>
<evidence type="ECO:0000256" key="4">
    <source>
        <dbReference type="ARBA" id="ARBA00012483"/>
    </source>
</evidence>
<keyword evidence="13 15" id="KW-0234">DNA repair</keyword>
<evidence type="ECO:0000256" key="2">
    <source>
        <dbReference type="ARBA" id="ARBA00004123"/>
    </source>
</evidence>
<dbReference type="InParanoid" id="A0A1X7UTM8"/>
<reference evidence="19" key="1">
    <citation type="journal article" date="2010" name="Nature">
        <title>The Amphimedon queenslandica genome and the evolution of animal complexity.</title>
        <authorList>
            <person name="Srivastava M."/>
            <person name="Simakov O."/>
            <person name="Chapman J."/>
            <person name="Fahey B."/>
            <person name="Gauthier M.E."/>
            <person name="Mitros T."/>
            <person name="Richards G.S."/>
            <person name="Conaco C."/>
            <person name="Dacre M."/>
            <person name="Hellsten U."/>
            <person name="Larroux C."/>
            <person name="Putnam N.H."/>
            <person name="Stanke M."/>
            <person name="Adamska M."/>
            <person name="Darling A."/>
            <person name="Degnan S.M."/>
            <person name="Oakley T.H."/>
            <person name="Plachetzki D.C."/>
            <person name="Zhai Y."/>
            <person name="Adamski M."/>
            <person name="Calcino A."/>
            <person name="Cummins S.F."/>
            <person name="Goodstein D.M."/>
            <person name="Harris C."/>
            <person name="Jackson D.J."/>
            <person name="Leys S.P."/>
            <person name="Shu S."/>
            <person name="Woodcroft B.J."/>
            <person name="Vervoort M."/>
            <person name="Kosik K.S."/>
            <person name="Manning G."/>
            <person name="Degnan B.M."/>
            <person name="Rokhsar D.S."/>
        </authorList>
    </citation>
    <scope>NUCLEOTIDE SEQUENCE [LARGE SCALE GENOMIC DNA]</scope>
</reference>
<keyword evidence="12 15" id="KW-0233">DNA recombination</keyword>
<dbReference type="KEGG" id="aqu:100639694"/>
<evidence type="ECO:0000256" key="14">
    <source>
        <dbReference type="ARBA" id="ARBA00023242"/>
    </source>
</evidence>
<sequence length="281" mass="31452">MPHAYPRVKKMASNSRRSSGAGSSRRSTNGMRERASIQYRDGEMTNAHRHFLQSLMSKRIMTKREAKKTASDSHRLYNEESSGEGPLFTEFVQTINAKLESLGFKIGMSKVEHDGSEWVGFANTSSTGGGDVIQKASGLGLAELEFFRTCLQQMVTEENNGVASSSALLAKLNTLQRKMTGKAAQDLLVSLTKDHWFFEISRGHYCMGPRCFIELLPFLPEIVGESIEECRLCSNRVVMGDRCLGCDTKLHTYCIVQLSRRGQVKCPQCHEEWEGEIPTLE</sequence>
<evidence type="ECO:0000256" key="13">
    <source>
        <dbReference type="ARBA" id="ARBA00023204"/>
    </source>
</evidence>
<comment type="catalytic activity">
    <reaction evidence="1 15">
        <text>S-ubiquitinyl-[E2 ubiquitin-conjugating enzyme]-L-cysteine + [acceptor protein]-L-lysine = [E2 ubiquitin-conjugating enzyme]-L-cysteine + N(6)-ubiquitinyl-[acceptor protein]-L-lysine.</text>
        <dbReference type="EC" id="2.3.2.27"/>
    </reaction>
</comment>
<dbReference type="STRING" id="400682.A0A1X7UTM8"/>
<dbReference type="EnsemblMetazoa" id="XM_003386860.3">
    <property type="protein sequence ID" value="XP_003386908.2"/>
    <property type="gene ID" value="LOC100639694"/>
</dbReference>
<dbReference type="GO" id="GO:0000724">
    <property type="term" value="P:double-strand break repair via homologous recombination"/>
    <property type="evidence" value="ECO:0007669"/>
    <property type="project" value="TreeGrafter"/>
</dbReference>
<evidence type="ECO:0000313" key="19">
    <source>
        <dbReference type="Proteomes" id="UP000007879"/>
    </source>
</evidence>
<evidence type="ECO:0000256" key="1">
    <source>
        <dbReference type="ARBA" id="ARBA00000900"/>
    </source>
</evidence>
<dbReference type="Pfam" id="PF07574">
    <property type="entry name" value="SMC_Nse1"/>
    <property type="match status" value="1"/>
</dbReference>
<evidence type="ECO:0000259" key="17">
    <source>
        <dbReference type="Pfam" id="PF08746"/>
    </source>
</evidence>
<dbReference type="EnsemblMetazoa" id="Aqu2.1.30727_001">
    <property type="protein sequence ID" value="Aqu2.1.30727_001"/>
    <property type="gene ID" value="Aqu2.1.30727"/>
</dbReference>
<comment type="similarity">
    <text evidence="3 15">Belongs to the NSE1 family.</text>
</comment>
<dbReference type="PANTHER" id="PTHR20973:SF0">
    <property type="entry name" value="NON-STRUCTURAL MAINTENANCE OF CHROMOSOMES ELEMENT 1 HOMOLOG"/>
    <property type="match status" value="1"/>
</dbReference>
<reference evidence="18" key="2">
    <citation type="submission" date="2017-05" db="UniProtKB">
        <authorList>
            <consortium name="EnsemblMetazoa"/>
        </authorList>
    </citation>
    <scope>IDENTIFICATION</scope>
</reference>
<keyword evidence="7 15" id="KW-0479">Metal-binding</keyword>
<evidence type="ECO:0000313" key="18">
    <source>
        <dbReference type="EnsemblMetazoa" id="Aqu2.1.30727_001"/>
    </source>
</evidence>
<accession>A0A1X7UTM8</accession>
<feature type="compositionally biased region" description="Basic residues" evidence="16">
    <location>
        <begin position="1"/>
        <end position="10"/>
    </location>
</feature>
<evidence type="ECO:0000256" key="15">
    <source>
        <dbReference type="RuleBase" id="RU368018"/>
    </source>
</evidence>
<comment type="subcellular location">
    <subcellularLocation>
        <location evidence="2 15">Nucleus</location>
    </subcellularLocation>
</comment>
<dbReference type="EC" id="2.3.2.27" evidence="4 15"/>
<evidence type="ECO:0000256" key="8">
    <source>
        <dbReference type="ARBA" id="ARBA00022763"/>
    </source>
</evidence>
<dbReference type="InterPro" id="IPR014857">
    <property type="entry name" value="Nse1_RING_C4HC3-type"/>
</dbReference>
<dbReference type="InterPro" id="IPR011513">
    <property type="entry name" value="Nse1"/>
</dbReference>
<feature type="domain" description="Non-structural maintenance of chromosomes element 1 RING C4HC3-type" evidence="17">
    <location>
        <begin position="230"/>
        <end position="269"/>
    </location>
</feature>
<keyword evidence="14 15" id="KW-0539">Nucleus</keyword>
<dbReference type="InterPro" id="IPR036388">
    <property type="entry name" value="WH-like_DNA-bd_sf"/>
</dbReference>
<dbReference type="OMA" id="WPGDKFV"/>
<dbReference type="OrthoDB" id="185455at2759"/>
<gene>
    <name evidence="18" type="primary">100639694</name>
</gene>
<evidence type="ECO:0000256" key="10">
    <source>
        <dbReference type="ARBA" id="ARBA00022786"/>
    </source>
</evidence>
<evidence type="ECO:0000256" key="9">
    <source>
        <dbReference type="ARBA" id="ARBA00022771"/>
    </source>
</evidence>
<name>A0A1X7UTM8_AMPQE</name>
<keyword evidence="6 15" id="KW-0808">Transferase</keyword>
<evidence type="ECO:0000256" key="3">
    <source>
        <dbReference type="ARBA" id="ARBA00010258"/>
    </source>
</evidence>
<evidence type="ECO:0000256" key="5">
    <source>
        <dbReference type="ARBA" id="ARBA00019422"/>
    </source>
</evidence>
<dbReference type="GO" id="GO:0030915">
    <property type="term" value="C:Smc5-Smc6 complex"/>
    <property type="evidence" value="ECO:0007669"/>
    <property type="project" value="UniProtKB-UniRule"/>
</dbReference>
<dbReference type="Gene3D" id="1.10.10.10">
    <property type="entry name" value="Winged helix-like DNA-binding domain superfamily/Winged helix DNA-binding domain"/>
    <property type="match status" value="1"/>
</dbReference>
<comment type="subunit">
    <text evidence="15">Component of the Smc5-Smc6 complex.</text>
</comment>
<dbReference type="AlphaFoldDB" id="A0A1X7UTM8"/>